<dbReference type="Pfam" id="PF06985">
    <property type="entry name" value="HET"/>
    <property type="match status" value="1"/>
</dbReference>
<dbReference type="Proteomes" id="UP001174934">
    <property type="component" value="Unassembled WGS sequence"/>
</dbReference>
<comment type="caution">
    <text evidence="2">The sequence shown here is derived from an EMBL/GenBank/DDBJ whole genome shotgun (WGS) entry which is preliminary data.</text>
</comment>
<dbReference type="EMBL" id="JAULSR010000002">
    <property type="protein sequence ID" value="KAK0630484.1"/>
    <property type="molecule type" value="Genomic_DNA"/>
</dbReference>
<dbReference type="AlphaFoldDB" id="A0AA40CAG9"/>
<proteinExistence type="predicted"/>
<evidence type="ECO:0000313" key="3">
    <source>
        <dbReference type="Proteomes" id="UP001174934"/>
    </source>
</evidence>
<gene>
    <name evidence="2" type="ORF">B0T17DRAFT_506952</name>
</gene>
<dbReference type="PANTHER" id="PTHR24148:SF64">
    <property type="entry name" value="HETEROKARYON INCOMPATIBILITY DOMAIN-CONTAINING PROTEIN"/>
    <property type="match status" value="1"/>
</dbReference>
<dbReference type="InterPro" id="IPR010730">
    <property type="entry name" value="HET"/>
</dbReference>
<dbReference type="PANTHER" id="PTHR24148">
    <property type="entry name" value="ANKYRIN REPEAT DOMAIN-CONTAINING PROTEIN 39 HOMOLOG-RELATED"/>
    <property type="match status" value="1"/>
</dbReference>
<organism evidence="2 3">
    <name type="scientific">Bombardia bombarda</name>
    <dbReference type="NCBI Taxonomy" id="252184"/>
    <lineage>
        <taxon>Eukaryota</taxon>
        <taxon>Fungi</taxon>
        <taxon>Dikarya</taxon>
        <taxon>Ascomycota</taxon>
        <taxon>Pezizomycotina</taxon>
        <taxon>Sordariomycetes</taxon>
        <taxon>Sordariomycetidae</taxon>
        <taxon>Sordariales</taxon>
        <taxon>Lasiosphaeriaceae</taxon>
        <taxon>Bombardia</taxon>
    </lineage>
</organism>
<evidence type="ECO:0000313" key="2">
    <source>
        <dbReference type="EMBL" id="KAK0630484.1"/>
    </source>
</evidence>
<protein>
    <submittedName>
        <fullName evidence="2">Heterokaryon incompatibility protein-domain-containing protein</fullName>
    </submittedName>
</protein>
<accession>A0AA40CAG9</accession>
<dbReference type="InterPro" id="IPR052895">
    <property type="entry name" value="HetReg/Transcr_Mod"/>
</dbReference>
<feature type="domain" description="Heterokaryon incompatibility" evidence="1">
    <location>
        <begin position="2"/>
        <end position="208"/>
    </location>
</feature>
<reference evidence="2" key="1">
    <citation type="submission" date="2023-06" db="EMBL/GenBank/DDBJ databases">
        <title>Genome-scale phylogeny and comparative genomics of the fungal order Sordariales.</title>
        <authorList>
            <consortium name="Lawrence Berkeley National Laboratory"/>
            <person name="Hensen N."/>
            <person name="Bonometti L."/>
            <person name="Westerberg I."/>
            <person name="Brannstrom I.O."/>
            <person name="Guillou S."/>
            <person name="Cros-Aarteil S."/>
            <person name="Calhoun S."/>
            <person name="Haridas S."/>
            <person name="Kuo A."/>
            <person name="Mondo S."/>
            <person name="Pangilinan J."/>
            <person name="Riley R."/>
            <person name="LaButti K."/>
            <person name="Andreopoulos B."/>
            <person name="Lipzen A."/>
            <person name="Chen C."/>
            <person name="Yanf M."/>
            <person name="Daum C."/>
            <person name="Ng V."/>
            <person name="Clum A."/>
            <person name="Steindorff A."/>
            <person name="Ohm R."/>
            <person name="Martin F."/>
            <person name="Silar P."/>
            <person name="Natvig D."/>
            <person name="Lalanne C."/>
            <person name="Gautier V."/>
            <person name="Ament-velasquez S.L."/>
            <person name="Kruys A."/>
            <person name="Hutchinson M.I."/>
            <person name="Powell A.J."/>
            <person name="Barry K."/>
            <person name="Miller A.N."/>
            <person name="Grigoriev I.V."/>
            <person name="Debuchy R."/>
            <person name="Gladieux P."/>
            <person name="Thoren M.H."/>
            <person name="Johannesson H."/>
        </authorList>
    </citation>
    <scope>NUCLEOTIDE SEQUENCE</scope>
    <source>
        <strain evidence="2">SMH3391-2</strain>
    </source>
</reference>
<sequence length="473" mass="52954">MAVSYCWAGYKDAERSCRIRDCTGPRRHAARLDSMADPKAKGKGRDENVYLSVGDGRVPSNEVLGRAVQYAAHEGLRCIWIDQACLPQDKSMEHQIGIQSMDMVYQRAVRTAGLLESPITSQEVFNALSILFAWAQSGYTLGETPGQDFWNLHCVPMEAEPGSWGLFDVQVPKQVQKRMARESCRGVLKFLDALAEDRWYSRAWILQESISAGSNLTLLFKTSPGLSYLPSPFVEQSGIMLPPGAGGDQSFAMTYKELRLLTKGLNKMMDEFFNPIGSYSRFIGSTVPMLGPDAQLLTEARRILDPDHMQRLHPAHMRCGLVNCSCKTHFVCNAASAITFLQGRQCLKAEDKAAIVANLCNYEIRLDTFQISTQFESLRVCLLALSLLNGDLSLLVPDHYELGNWVERPKLPLVEFPITFLHRIKKLDVEADSSCRFQATNTQLLRPGGALLPSFLWCVDREVDFASVRDKWG</sequence>
<name>A0AA40CAG9_9PEZI</name>
<keyword evidence="3" id="KW-1185">Reference proteome</keyword>
<evidence type="ECO:0000259" key="1">
    <source>
        <dbReference type="Pfam" id="PF06985"/>
    </source>
</evidence>